<dbReference type="EMBL" id="FNOK01000060">
    <property type="protein sequence ID" value="SDZ33073.1"/>
    <property type="molecule type" value="Genomic_DNA"/>
</dbReference>
<dbReference type="AlphaFoldDB" id="A0A1H3S4Q7"/>
<evidence type="ECO:0000256" key="3">
    <source>
        <dbReference type="ARBA" id="ARBA00022490"/>
    </source>
</evidence>
<dbReference type="PROSITE" id="PS00086">
    <property type="entry name" value="CYTOCHROME_P450"/>
    <property type="match status" value="1"/>
</dbReference>
<accession>A0A1H3S4Q7</accession>
<comment type="similarity">
    <text evidence="2 9">Belongs to the cytochrome P450 family.</text>
</comment>
<dbReference type="GO" id="GO:0004497">
    <property type="term" value="F:monooxygenase activity"/>
    <property type="evidence" value="ECO:0007669"/>
    <property type="project" value="UniProtKB-KW"/>
</dbReference>
<dbReference type="PRINTS" id="PR00359">
    <property type="entry name" value="BP450"/>
</dbReference>
<keyword evidence="4 9" id="KW-0349">Heme</keyword>
<dbReference type="GO" id="GO:0005506">
    <property type="term" value="F:iron ion binding"/>
    <property type="evidence" value="ECO:0007669"/>
    <property type="project" value="InterPro"/>
</dbReference>
<dbReference type="InterPro" id="IPR017972">
    <property type="entry name" value="Cyt_P450_CS"/>
</dbReference>
<dbReference type="GO" id="GO:0005737">
    <property type="term" value="C:cytoplasm"/>
    <property type="evidence" value="ECO:0007669"/>
    <property type="project" value="UniProtKB-SubCell"/>
</dbReference>
<proteinExistence type="inferred from homology"/>
<name>A0A1H3S4Q7_9PSEU</name>
<dbReference type="PRINTS" id="PR00385">
    <property type="entry name" value="P450"/>
</dbReference>
<keyword evidence="6 9" id="KW-0560">Oxidoreductase</keyword>
<evidence type="ECO:0000313" key="10">
    <source>
        <dbReference type="EMBL" id="SDZ33073.1"/>
    </source>
</evidence>
<dbReference type="FunFam" id="1.10.630.10:FF:000018">
    <property type="entry name" value="Cytochrome P450 monooxygenase"/>
    <property type="match status" value="1"/>
</dbReference>
<keyword evidence="3" id="KW-0963">Cytoplasm</keyword>
<dbReference type="Proteomes" id="UP000199529">
    <property type="component" value="Unassembled WGS sequence"/>
</dbReference>
<evidence type="ECO:0000256" key="9">
    <source>
        <dbReference type="RuleBase" id="RU000461"/>
    </source>
</evidence>
<dbReference type="InterPro" id="IPR001128">
    <property type="entry name" value="Cyt_P450"/>
</dbReference>
<evidence type="ECO:0000256" key="7">
    <source>
        <dbReference type="ARBA" id="ARBA00023004"/>
    </source>
</evidence>
<evidence type="ECO:0000256" key="4">
    <source>
        <dbReference type="ARBA" id="ARBA00022617"/>
    </source>
</evidence>
<dbReference type="Pfam" id="PF00067">
    <property type="entry name" value="p450"/>
    <property type="match status" value="2"/>
</dbReference>
<dbReference type="SUPFAM" id="SSF48264">
    <property type="entry name" value="Cytochrome P450"/>
    <property type="match status" value="1"/>
</dbReference>
<protein>
    <submittedName>
        <fullName evidence="10">Cytochrome P450</fullName>
    </submittedName>
</protein>
<dbReference type="GO" id="GO:0020037">
    <property type="term" value="F:heme binding"/>
    <property type="evidence" value="ECO:0007669"/>
    <property type="project" value="InterPro"/>
</dbReference>
<gene>
    <name evidence="10" type="ORF">SAMN05216215_106048</name>
</gene>
<organism evidence="10 11">
    <name type="scientific">Saccharopolyspora shandongensis</name>
    <dbReference type="NCBI Taxonomy" id="418495"/>
    <lineage>
        <taxon>Bacteria</taxon>
        <taxon>Bacillati</taxon>
        <taxon>Actinomycetota</taxon>
        <taxon>Actinomycetes</taxon>
        <taxon>Pseudonocardiales</taxon>
        <taxon>Pseudonocardiaceae</taxon>
        <taxon>Saccharopolyspora</taxon>
    </lineage>
</organism>
<dbReference type="PANTHER" id="PTHR46696:SF1">
    <property type="entry name" value="CYTOCHROME P450 YJIB-RELATED"/>
    <property type="match status" value="1"/>
</dbReference>
<keyword evidence="7 9" id="KW-0408">Iron</keyword>
<evidence type="ECO:0000256" key="6">
    <source>
        <dbReference type="ARBA" id="ARBA00023002"/>
    </source>
</evidence>
<dbReference type="Gene3D" id="1.10.630.10">
    <property type="entry name" value="Cytochrome P450"/>
    <property type="match status" value="1"/>
</dbReference>
<evidence type="ECO:0000256" key="5">
    <source>
        <dbReference type="ARBA" id="ARBA00022723"/>
    </source>
</evidence>
<dbReference type="PANTHER" id="PTHR46696">
    <property type="entry name" value="P450, PUTATIVE (EUROFUNG)-RELATED"/>
    <property type="match status" value="1"/>
</dbReference>
<comment type="subcellular location">
    <subcellularLocation>
        <location evidence="1">Cytoplasm</location>
    </subcellularLocation>
</comment>
<evidence type="ECO:0000256" key="8">
    <source>
        <dbReference type="ARBA" id="ARBA00023033"/>
    </source>
</evidence>
<keyword evidence="11" id="KW-1185">Reference proteome</keyword>
<evidence type="ECO:0000256" key="1">
    <source>
        <dbReference type="ARBA" id="ARBA00004496"/>
    </source>
</evidence>
<reference evidence="11" key="1">
    <citation type="submission" date="2016-10" db="EMBL/GenBank/DDBJ databases">
        <authorList>
            <person name="Varghese N."/>
            <person name="Submissions S."/>
        </authorList>
    </citation>
    <scope>NUCLEOTIDE SEQUENCE [LARGE SCALE GENOMIC DNA]</scope>
    <source>
        <strain evidence="11">CGMCC 4.3530</strain>
    </source>
</reference>
<dbReference type="InterPro" id="IPR036396">
    <property type="entry name" value="Cyt_P450_sf"/>
</dbReference>
<dbReference type="STRING" id="418495.SAMN05216215_106048"/>
<keyword evidence="8 9" id="KW-0503">Monooxygenase</keyword>
<keyword evidence="5 9" id="KW-0479">Metal-binding</keyword>
<sequence>MESQMHEDNSAEADAAEACPHLRQLSFTPPADRPLDDPEYFGELRRCPVGEIGLGPDMKAWMFTKFDDVKAVLGDTRFSANPTTPGFPVRGLPGGGHPISVNGMLRVDAPLHTKLRRVVTRYFTPKAVEGYRRRVTEIIDEHLERLPDLPQPLDLVSEFALSIPTTVITDLLGIPIETAPRFHELTDHMTNLVLPLDEMHEVVEEFAELSLQIADQKAKNPGDDMLTKILEEQEAVGGLTRIQLASLVTSLIVGGHDTTANMIGLSVLTLLKRPDQLALLRNGERDWDVAVEELLRVLSVARMGPRRAAMEDIDVNGHVVRAGEGVIASIWSANHDESYFERTRWADFAIPETKPQHMAFSFGSHQCLGQSLARLELAIAVPKIFERYPEMELVDPALANLSYREDRAFFGLKELLVTL</sequence>
<dbReference type="GO" id="GO:0016705">
    <property type="term" value="F:oxidoreductase activity, acting on paired donors, with incorporation or reduction of molecular oxygen"/>
    <property type="evidence" value="ECO:0007669"/>
    <property type="project" value="InterPro"/>
</dbReference>
<dbReference type="InterPro" id="IPR002397">
    <property type="entry name" value="Cyt_P450_B"/>
</dbReference>
<evidence type="ECO:0000313" key="11">
    <source>
        <dbReference type="Proteomes" id="UP000199529"/>
    </source>
</evidence>
<evidence type="ECO:0000256" key="2">
    <source>
        <dbReference type="ARBA" id="ARBA00010617"/>
    </source>
</evidence>